<dbReference type="Proteomes" id="UP001283361">
    <property type="component" value="Unassembled WGS sequence"/>
</dbReference>
<keyword evidence="2" id="KW-1185">Reference proteome</keyword>
<evidence type="ECO:0000313" key="2">
    <source>
        <dbReference type="Proteomes" id="UP001283361"/>
    </source>
</evidence>
<protein>
    <submittedName>
        <fullName evidence="1">Uncharacterized protein</fullName>
    </submittedName>
</protein>
<gene>
    <name evidence="1" type="ORF">RRG08_054752</name>
</gene>
<name>A0AAE1B142_9GAST</name>
<organism evidence="1 2">
    <name type="scientific">Elysia crispata</name>
    <name type="common">lettuce slug</name>
    <dbReference type="NCBI Taxonomy" id="231223"/>
    <lineage>
        <taxon>Eukaryota</taxon>
        <taxon>Metazoa</taxon>
        <taxon>Spiralia</taxon>
        <taxon>Lophotrochozoa</taxon>
        <taxon>Mollusca</taxon>
        <taxon>Gastropoda</taxon>
        <taxon>Heterobranchia</taxon>
        <taxon>Euthyneura</taxon>
        <taxon>Panpulmonata</taxon>
        <taxon>Sacoglossa</taxon>
        <taxon>Placobranchoidea</taxon>
        <taxon>Plakobranchidae</taxon>
        <taxon>Elysia</taxon>
    </lineage>
</organism>
<proteinExistence type="predicted"/>
<dbReference type="AlphaFoldDB" id="A0AAE1B142"/>
<accession>A0AAE1B142</accession>
<reference evidence="1" key="1">
    <citation type="journal article" date="2023" name="G3 (Bethesda)">
        <title>A reference genome for the long-term kleptoplast-retaining sea slug Elysia crispata morphotype clarki.</title>
        <authorList>
            <person name="Eastman K.E."/>
            <person name="Pendleton A.L."/>
            <person name="Shaikh M.A."/>
            <person name="Suttiyut T."/>
            <person name="Ogas R."/>
            <person name="Tomko P."/>
            <person name="Gavelis G."/>
            <person name="Widhalm J.R."/>
            <person name="Wisecaver J.H."/>
        </authorList>
    </citation>
    <scope>NUCLEOTIDE SEQUENCE</scope>
    <source>
        <strain evidence="1">ECLA1</strain>
    </source>
</reference>
<dbReference type="EMBL" id="JAWDGP010000750">
    <property type="protein sequence ID" value="KAK3797735.1"/>
    <property type="molecule type" value="Genomic_DNA"/>
</dbReference>
<comment type="caution">
    <text evidence="1">The sequence shown here is derived from an EMBL/GenBank/DDBJ whole genome shotgun (WGS) entry which is preliminary data.</text>
</comment>
<sequence length="110" mass="11598">MDVIFGCGNGTGQCCYRAGDESSKLPAVNHTTITVTEECSRSTDEWPVNGCRTLTPEALTASIAAHSDIMTIVASASGTFLGRLLVTTERSGTGDDVDLPELENAQPCLF</sequence>
<evidence type="ECO:0000313" key="1">
    <source>
        <dbReference type="EMBL" id="KAK3797735.1"/>
    </source>
</evidence>